<feature type="transmembrane region" description="Helical" evidence="1">
    <location>
        <begin position="45"/>
        <end position="68"/>
    </location>
</feature>
<feature type="transmembrane region" description="Helical" evidence="1">
    <location>
        <begin position="14"/>
        <end position="33"/>
    </location>
</feature>
<dbReference type="Proteomes" id="UP001230768">
    <property type="component" value="Chromosome"/>
</dbReference>
<evidence type="ECO:0000313" key="3">
    <source>
        <dbReference type="Proteomes" id="UP001230768"/>
    </source>
</evidence>
<evidence type="ECO:0000256" key="1">
    <source>
        <dbReference type="SAM" id="Phobius"/>
    </source>
</evidence>
<sequence>MHWGTWLIAPKTRASINLVLTILIGLISSILATQIMPQGQLNWKLLHTASAFWALIVAAAVLLKFQWYCIGFDEDVTKFGDSAHCIAYIRKAQLEGAARHIRKNPEQAMLMDAKDLLKKMGIK</sequence>
<proteinExistence type="predicted"/>
<organism evidence="2 3">
    <name type="scientific">Pseudomonas wuhanensis</name>
    <dbReference type="NCBI Taxonomy" id="2954098"/>
    <lineage>
        <taxon>Bacteria</taxon>
        <taxon>Pseudomonadati</taxon>
        <taxon>Pseudomonadota</taxon>
        <taxon>Gammaproteobacteria</taxon>
        <taxon>Pseudomonadales</taxon>
        <taxon>Pseudomonadaceae</taxon>
        <taxon>Pseudomonas</taxon>
    </lineage>
</organism>
<protein>
    <submittedName>
        <fullName evidence="2">Uncharacterized protein</fullName>
    </submittedName>
</protein>
<name>A0ABY9GUV9_9PSED</name>
<gene>
    <name evidence="2" type="ORF">PSH88_04565</name>
</gene>
<reference evidence="2 3" key="1">
    <citation type="submission" date="2023-02" db="EMBL/GenBank/DDBJ databases">
        <title>Evolution of Hrp T3SS in non-pathogenic Pseudomonas fluorescens.</title>
        <authorList>
            <person name="Liao K."/>
            <person name="Wei H."/>
            <person name="Gu Y."/>
        </authorList>
    </citation>
    <scope>NUCLEOTIDE SEQUENCE [LARGE SCALE GENOMIC DNA]</scope>
    <source>
        <strain evidence="2 3">FP607</strain>
    </source>
</reference>
<dbReference type="EMBL" id="CP117430">
    <property type="protein sequence ID" value="WLI19326.1"/>
    <property type="molecule type" value="Genomic_DNA"/>
</dbReference>
<dbReference type="RefSeq" id="WP_305425112.1">
    <property type="nucleotide sequence ID" value="NZ_CP117430.1"/>
</dbReference>
<keyword evidence="1" id="KW-1133">Transmembrane helix</keyword>
<accession>A0ABY9GUV9</accession>
<keyword evidence="1" id="KW-0812">Transmembrane</keyword>
<keyword evidence="3" id="KW-1185">Reference proteome</keyword>
<keyword evidence="1" id="KW-0472">Membrane</keyword>
<evidence type="ECO:0000313" key="2">
    <source>
        <dbReference type="EMBL" id="WLI19326.1"/>
    </source>
</evidence>